<proteinExistence type="inferred from homology"/>
<dbReference type="Pfam" id="PF01535">
    <property type="entry name" value="PPR"/>
    <property type="match status" value="5"/>
</dbReference>
<reference evidence="5" key="1">
    <citation type="submission" date="2021-08" db="EMBL/GenBank/DDBJ databases">
        <title>WGS assembly of Ceratopteris richardii.</title>
        <authorList>
            <person name="Marchant D.B."/>
            <person name="Chen G."/>
            <person name="Jenkins J."/>
            <person name="Shu S."/>
            <person name="Leebens-Mack J."/>
            <person name="Grimwood J."/>
            <person name="Schmutz J."/>
            <person name="Soltis P."/>
            <person name="Soltis D."/>
            <person name="Chen Z.-H."/>
        </authorList>
    </citation>
    <scope>NUCLEOTIDE SEQUENCE</scope>
    <source>
        <strain evidence="5">Whitten #5841</strain>
        <tissue evidence="5">Leaf</tissue>
    </source>
</reference>
<comment type="similarity">
    <text evidence="1">Belongs to the PPR family. PCMP-H subfamily.</text>
</comment>
<evidence type="ECO:0000256" key="1">
    <source>
        <dbReference type="ARBA" id="ARBA00006643"/>
    </source>
</evidence>
<evidence type="ECO:0000256" key="2">
    <source>
        <dbReference type="ARBA" id="ARBA00022737"/>
    </source>
</evidence>
<evidence type="ECO:0000256" key="4">
    <source>
        <dbReference type="PROSITE-ProRule" id="PRU00708"/>
    </source>
</evidence>
<feature type="repeat" description="PPR" evidence="4">
    <location>
        <begin position="410"/>
        <end position="445"/>
    </location>
</feature>
<dbReference type="FunFam" id="1.25.40.10:FF:000158">
    <property type="entry name" value="pentatricopeptide repeat-containing protein At2g33680"/>
    <property type="match status" value="1"/>
</dbReference>
<keyword evidence="6" id="KW-1185">Reference proteome</keyword>
<evidence type="ECO:0008006" key="7">
    <source>
        <dbReference type="Google" id="ProtNLM"/>
    </source>
</evidence>
<dbReference type="EMBL" id="CM035416">
    <property type="protein sequence ID" value="KAH7424601.1"/>
    <property type="molecule type" value="Genomic_DNA"/>
</dbReference>
<feature type="repeat" description="PPR" evidence="4">
    <location>
        <begin position="208"/>
        <end position="242"/>
    </location>
</feature>
<dbReference type="Gene3D" id="1.25.40.10">
    <property type="entry name" value="Tetratricopeptide repeat domain"/>
    <property type="match status" value="6"/>
</dbReference>
<dbReference type="FunFam" id="1.25.40.10:FF:000343">
    <property type="entry name" value="Pentatricopeptide repeat-containing protein At3g58590"/>
    <property type="match status" value="1"/>
</dbReference>
<dbReference type="InterPro" id="IPR011990">
    <property type="entry name" value="TPR-like_helical_dom_sf"/>
</dbReference>
<sequence length="831" mass="91964">MCLPVASKNHLDDLEKLCDKGHVKRAFESILLLYQRGSSINTNVLFSFLRCCNNKSHLQTGRALYRLISEHHNLCDAYLSTHFIRMFASCGSLTDANQVFSKATCPDEFTWTAIISANVKLWKNKQALGYFDQMMQSGVNPDGYTFVAAMKACDSAQYLPSARSIHKRVVENSTKPDIVVFNALIDMYIKCDSLKEAREVFDSLRTRDVVTWNTMIAGYSQQGNNQEAFKLLSRMQKHNMDPNGVTFASILKACSGTASMSENRLLHAYIVESALDSDDFLGSSLTDVYAKGGGLEDARKVFDCITTRSVVTWTTIIAGYAQVEDGEEAIQLFKKMCKEGIEPNKLTFASLVRACAAMADSTSVMLVHSEIIRAGFDLDVVLGSALVDVYAKHGKIEDAENVFNGLQERNIVTWSSMIGGYAHSSGHGLKALQIFQQMLAGDIAADVSIYVGLLRACSGLEAITYGRLVHGSLLEKGLECHKFVVSSLIDMYAKCKSIEDAYTVFQMATCHDVVTFSAMIFGYALQGFDKDAIHLFYEMVKLAQVPDTVTFVSVLKSCSNSASMMDGKLIYSYIVESQLEKDIHVGNSIVNMLTTCSGMEDAKCAFNQLQERDNVSWTTMITGYAQAKDYSLALRYYQDMKEEGWNPDSVSLVSILSACNQETLVAEGCEHFEAMKMCNIMPLEDHFNCMVDLLGNAGLLEEATDLLLCMPNGFDVIGWTSVLSHCSSLQNVEIGRNCFEHVMALDSYKAGAYVLVCDLFQSTGMDKDAILTEKLRQSSYALEKSGDAAVKGCDELQHLCAIGRETFHSKDMNCKHHAVPNIKSVQNMVAR</sequence>
<evidence type="ECO:0000256" key="3">
    <source>
        <dbReference type="ARBA" id="ARBA00022946"/>
    </source>
</evidence>
<dbReference type="AlphaFoldDB" id="A0A8T2TT56"/>
<dbReference type="FunFam" id="1.25.40.10:FF:000488">
    <property type="entry name" value="Pentatricopeptide repeat-containing protein, mitochondrial"/>
    <property type="match status" value="1"/>
</dbReference>
<dbReference type="InterPro" id="IPR002885">
    <property type="entry name" value="PPR_rpt"/>
</dbReference>
<organism evidence="5 6">
    <name type="scientific">Ceratopteris richardii</name>
    <name type="common">Triangle waterfern</name>
    <dbReference type="NCBI Taxonomy" id="49495"/>
    <lineage>
        <taxon>Eukaryota</taxon>
        <taxon>Viridiplantae</taxon>
        <taxon>Streptophyta</taxon>
        <taxon>Embryophyta</taxon>
        <taxon>Tracheophyta</taxon>
        <taxon>Polypodiopsida</taxon>
        <taxon>Polypodiidae</taxon>
        <taxon>Polypodiales</taxon>
        <taxon>Pteridineae</taxon>
        <taxon>Pteridaceae</taxon>
        <taxon>Parkerioideae</taxon>
        <taxon>Ceratopteris</taxon>
    </lineage>
</organism>
<dbReference type="PROSITE" id="PS51375">
    <property type="entry name" value="PPR"/>
    <property type="match status" value="7"/>
</dbReference>
<gene>
    <name evidence="5" type="ORF">KP509_11G015200</name>
</gene>
<dbReference type="FunFam" id="1.25.40.10:FF:000031">
    <property type="entry name" value="Pentatricopeptide repeat-containing protein mitochondrial"/>
    <property type="match status" value="1"/>
</dbReference>
<dbReference type="EMBL" id="CM035416">
    <property type="protein sequence ID" value="KAH7424604.1"/>
    <property type="molecule type" value="Genomic_DNA"/>
</dbReference>
<dbReference type="GO" id="GO:0003723">
    <property type="term" value="F:RNA binding"/>
    <property type="evidence" value="ECO:0007669"/>
    <property type="project" value="InterPro"/>
</dbReference>
<evidence type="ECO:0000313" key="6">
    <source>
        <dbReference type="Proteomes" id="UP000825935"/>
    </source>
</evidence>
<feature type="repeat" description="PPR" evidence="4">
    <location>
        <begin position="613"/>
        <end position="647"/>
    </location>
</feature>
<dbReference type="Proteomes" id="UP000825935">
    <property type="component" value="Chromosome 11"/>
</dbReference>
<keyword evidence="2" id="KW-0677">Repeat</keyword>
<dbReference type="PANTHER" id="PTHR24015">
    <property type="entry name" value="OS07G0578800 PROTEIN-RELATED"/>
    <property type="match status" value="1"/>
</dbReference>
<dbReference type="NCBIfam" id="TIGR00756">
    <property type="entry name" value="PPR"/>
    <property type="match status" value="5"/>
</dbReference>
<dbReference type="GO" id="GO:0048731">
    <property type="term" value="P:system development"/>
    <property type="evidence" value="ECO:0007669"/>
    <property type="project" value="UniProtKB-ARBA"/>
</dbReference>
<name>A0A8T2TT56_CERRI</name>
<feature type="repeat" description="PPR" evidence="4">
    <location>
        <begin position="107"/>
        <end position="141"/>
    </location>
</feature>
<dbReference type="FunFam" id="1.25.40.10:FF:000344">
    <property type="entry name" value="Pentatricopeptide repeat-containing protein"/>
    <property type="match status" value="1"/>
</dbReference>
<dbReference type="InterPro" id="IPR046960">
    <property type="entry name" value="PPR_At4g14850-like_plant"/>
</dbReference>
<comment type="caution">
    <text evidence="5">The sequence shown here is derived from an EMBL/GenBank/DDBJ whole genome shotgun (WGS) entry which is preliminary data.</text>
</comment>
<feature type="repeat" description="PPR" evidence="4">
    <location>
        <begin position="177"/>
        <end position="207"/>
    </location>
</feature>
<dbReference type="GO" id="GO:0009451">
    <property type="term" value="P:RNA modification"/>
    <property type="evidence" value="ECO:0007669"/>
    <property type="project" value="InterPro"/>
</dbReference>
<dbReference type="Pfam" id="PF13041">
    <property type="entry name" value="PPR_2"/>
    <property type="match status" value="4"/>
</dbReference>
<feature type="repeat" description="PPR" evidence="4">
    <location>
        <begin position="309"/>
        <end position="343"/>
    </location>
</feature>
<dbReference type="SUPFAM" id="SSF48452">
    <property type="entry name" value="TPR-like"/>
    <property type="match status" value="1"/>
</dbReference>
<keyword evidence="3" id="KW-0809">Transit peptide</keyword>
<accession>A0A8T2TT56</accession>
<dbReference type="OrthoDB" id="1887476at2759"/>
<feature type="repeat" description="PPR" evidence="4">
    <location>
        <begin position="512"/>
        <end position="546"/>
    </location>
</feature>
<evidence type="ECO:0000313" key="5">
    <source>
        <dbReference type="EMBL" id="KAH7424604.1"/>
    </source>
</evidence>
<protein>
    <recommendedName>
        <fullName evidence="7">Pentatricopeptide repeat-containing protein</fullName>
    </recommendedName>
</protein>
<dbReference type="PANTHER" id="PTHR24015:SF548">
    <property type="entry name" value="OS08G0340900 PROTEIN"/>
    <property type="match status" value="1"/>
</dbReference>